<feature type="region of interest" description="Disordered" evidence="1">
    <location>
        <begin position="33"/>
        <end position="66"/>
    </location>
</feature>
<protein>
    <submittedName>
        <fullName evidence="2">Uncharacterized protein</fullName>
    </submittedName>
</protein>
<evidence type="ECO:0000256" key="1">
    <source>
        <dbReference type="SAM" id="MobiDB-lite"/>
    </source>
</evidence>
<keyword evidence="3" id="KW-1185">Reference proteome</keyword>
<dbReference type="EMBL" id="FN649740">
    <property type="protein sequence ID" value="CBJ27118.1"/>
    <property type="molecule type" value="Genomic_DNA"/>
</dbReference>
<accession>D7G4A3</accession>
<feature type="compositionally biased region" description="Basic and acidic residues" evidence="1">
    <location>
        <begin position="37"/>
        <end position="66"/>
    </location>
</feature>
<dbReference type="EMBL" id="FN648763">
    <property type="protein sequence ID" value="CBJ27118.1"/>
    <property type="molecule type" value="Genomic_DNA"/>
</dbReference>
<dbReference type="Proteomes" id="UP000002630">
    <property type="component" value="Linkage Group LG15"/>
</dbReference>
<evidence type="ECO:0000313" key="3">
    <source>
        <dbReference type="Proteomes" id="UP000002630"/>
    </source>
</evidence>
<dbReference type="AlphaFoldDB" id="D7G4A3"/>
<reference evidence="2 3" key="1">
    <citation type="journal article" date="2010" name="Nature">
        <title>The Ectocarpus genome and the independent evolution of multicellularity in brown algae.</title>
        <authorList>
            <person name="Cock J.M."/>
            <person name="Sterck L."/>
            <person name="Rouze P."/>
            <person name="Scornet D."/>
            <person name="Allen A.E."/>
            <person name="Amoutzias G."/>
            <person name="Anthouard V."/>
            <person name="Artiguenave F."/>
            <person name="Aury J.M."/>
            <person name="Badger J.H."/>
            <person name="Beszteri B."/>
            <person name="Billiau K."/>
            <person name="Bonnet E."/>
            <person name="Bothwell J.H."/>
            <person name="Bowler C."/>
            <person name="Boyen C."/>
            <person name="Brownlee C."/>
            <person name="Carrano C.J."/>
            <person name="Charrier B."/>
            <person name="Cho G.Y."/>
            <person name="Coelho S.M."/>
            <person name="Collen J."/>
            <person name="Corre E."/>
            <person name="Da Silva C."/>
            <person name="Delage L."/>
            <person name="Delaroque N."/>
            <person name="Dittami S.M."/>
            <person name="Doulbeau S."/>
            <person name="Elias M."/>
            <person name="Farnham G."/>
            <person name="Gachon C.M."/>
            <person name="Gschloessl B."/>
            <person name="Heesch S."/>
            <person name="Jabbari K."/>
            <person name="Jubin C."/>
            <person name="Kawai H."/>
            <person name="Kimura K."/>
            <person name="Kloareg B."/>
            <person name="Kupper F.C."/>
            <person name="Lang D."/>
            <person name="Le Bail A."/>
            <person name="Leblanc C."/>
            <person name="Lerouge P."/>
            <person name="Lohr M."/>
            <person name="Lopez P.J."/>
            <person name="Martens C."/>
            <person name="Maumus F."/>
            <person name="Michel G."/>
            <person name="Miranda-Saavedra D."/>
            <person name="Morales J."/>
            <person name="Moreau H."/>
            <person name="Motomura T."/>
            <person name="Nagasato C."/>
            <person name="Napoli C.A."/>
            <person name="Nelson D.R."/>
            <person name="Nyvall-Collen P."/>
            <person name="Peters A.F."/>
            <person name="Pommier C."/>
            <person name="Potin P."/>
            <person name="Poulain J."/>
            <person name="Quesneville H."/>
            <person name="Read B."/>
            <person name="Rensing S.A."/>
            <person name="Ritter A."/>
            <person name="Rousvoal S."/>
            <person name="Samanta M."/>
            <person name="Samson G."/>
            <person name="Schroeder D.C."/>
            <person name="Segurens B."/>
            <person name="Strittmatter M."/>
            <person name="Tonon T."/>
            <person name="Tregear J.W."/>
            <person name="Valentin K."/>
            <person name="von Dassow P."/>
            <person name="Yamagishi T."/>
            <person name="Van de Peer Y."/>
            <person name="Wincker P."/>
        </authorList>
    </citation>
    <scope>NUCLEOTIDE SEQUENCE [LARGE SCALE GENOMIC DNA]</scope>
    <source>
        <strain evidence="3">Ec32 / CCAP1310/4</strain>
    </source>
</reference>
<evidence type="ECO:0000313" key="2">
    <source>
        <dbReference type="EMBL" id="CBJ27118.1"/>
    </source>
</evidence>
<gene>
    <name evidence="2" type="ORF">Esi_0055_0085</name>
</gene>
<sequence length="214" mass="23972">MMRRAVGEGVRVKEGETEEAFYGEAFGLGRRRRWAGPRRDGTRTERASRTTDRGQQEHDHGPRMTSEELRRITIDHAGDNHHVDPWDAGAGSGFLGGGLGGGRRGRFGGAEAASQARSRRVDDLLRSGRVQFAGVPVYREAAALLRLHQTLVKHFEHFELHDRGLWSTVVLVLRARSDSYEVQVHSGGPVLVFPEKFSERNLVRFLSEVLLSYT</sequence>
<name>D7G4A3_ECTSI</name>
<dbReference type="InParanoid" id="D7G4A3"/>
<proteinExistence type="predicted"/>
<organism evidence="2 3">
    <name type="scientific">Ectocarpus siliculosus</name>
    <name type="common">Brown alga</name>
    <name type="synonym">Conferva siliculosa</name>
    <dbReference type="NCBI Taxonomy" id="2880"/>
    <lineage>
        <taxon>Eukaryota</taxon>
        <taxon>Sar</taxon>
        <taxon>Stramenopiles</taxon>
        <taxon>Ochrophyta</taxon>
        <taxon>PX clade</taxon>
        <taxon>Phaeophyceae</taxon>
        <taxon>Ectocarpales</taxon>
        <taxon>Ectocarpaceae</taxon>
        <taxon>Ectocarpus</taxon>
    </lineage>
</organism>